<proteinExistence type="predicted"/>
<keyword evidence="2" id="KW-1185">Reference proteome</keyword>
<gene>
    <name evidence="1" type="ORF">Vadar_025949</name>
</gene>
<name>A0ACB7YPI9_9ERIC</name>
<organism evidence="1 2">
    <name type="scientific">Vaccinium darrowii</name>
    <dbReference type="NCBI Taxonomy" id="229202"/>
    <lineage>
        <taxon>Eukaryota</taxon>
        <taxon>Viridiplantae</taxon>
        <taxon>Streptophyta</taxon>
        <taxon>Embryophyta</taxon>
        <taxon>Tracheophyta</taxon>
        <taxon>Spermatophyta</taxon>
        <taxon>Magnoliopsida</taxon>
        <taxon>eudicotyledons</taxon>
        <taxon>Gunneridae</taxon>
        <taxon>Pentapetalae</taxon>
        <taxon>asterids</taxon>
        <taxon>Ericales</taxon>
        <taxon>Ericaceae</taxon>
        <taxon>Vaccinioideae</taxon>
        <taxon>Vaccinieae</taxon>
        <taxon>Vaccinium</taxon>
    </lineage>
</organism>
<protein>
    <submittedName>
        <fullName evidence="1">Uncharacterized protein</fullName>
    </submittedName>
</protein>
<sequence length="340" mass="37904">MDAVFLRTPVFRVPPPLLTNANSSKSRKQLTWVSFSQKTHTCPSRFYTIYPSPYSSTKLSRRLLHLLPSASAGGETTEIDEKEEVQEPGIQDNLDGAVAVENGESEDDNSDAEEPTLAIIALLKSYKEAVASNDESKITEIEAIIKSIEDEKNENERKVVALSEELSSAKERVLRISADFDNFRKRTERERLSLLTNAQGEVVESLLPVLDNFERAKAQIKVETEAEEKINNSYQSIYKQFVEILESLGVVPVETIGKPFDPLLHEAIMREESTEFEEGIIIEQYRKGFQLGDRLLRPSMVKVSAGPGPTKPEPAEPVEIAESGSETSDEGSKETESPED</sequence>
<dbReference type="EMBL" id="CM037161">
    <property type="protein sequence ID" value="KAH7855536.1"/>
    <property type="molecule type" value="Genomic_DNA"/>
</dbReference>
<comment type="caution">
    <text evidence="1">The sequence shown here is derived from an EMBL/GenBank/DDBJ whole genome shotgun (WGS) entry which is preliminary data.</text>
</comment>
<evidence type="ECO:0000313" key="2">
    <source>
        <dbReference type="Proteomes" id="UP000828048"/>
    </source>
</evidence>
<reference evidence="1 2" key="1">
    <citation type="journal article" date="2021" name="Hortic Res">
        <title>High-quality reference genome and annotation aids understanding of berry development for evergreen blueberry (Vaccinium darrowii).</title>
        <authorList>
            <person name="Yu J."/>
            <person name="Hulse-Kemp A.M."/>
            <person name="Babiker E."/>
            <person name="Staton M."/>
        </authorList>
    </citation>
    <scope>NUCLEOTIDE SEQUENCE [LARGE SCALE GENOMIC DNA]</scope>
    <source>
        <strain evidence="2">cv. NJ 8807/NJ 8810</strain>
        <tissue evidence="1">Young leaf</tissue>
    </source>
</reference>
<dbReference type="Proteomes" id="UP000828048">
    <property type="component" value="Chromosome 11"/>
</dbReference>
<evidence type="ECO:0000313" key="1">
    <source>
        <dbReference type="EMBL" id="KAH7855536.1"/>
    </source>
</evidence>
<accession>A0ACB7YPI9</accession>